<dbReference type="Proteomes" id="UP000005824">
    <property type="component" value="Unassembled WGS sequence"/>
</dbReference>
<accession>B4D4L1</accession>
<organism evidence="2 3">
    <name type="scientific">Chthoniobacter flavus Ellin428</name>
    <dbReference type="NCBI Taxonomy" id="497964"/>
    <lineage>
        <taxon>Bacteria</taxon>
        <taxon>Pseudomonadati</taxon>
        <taxon>Verrucomicrobiota</taxon>
        <taxon>Spartobacteria</taxon>
        <taxon>Chthoniobacterales</taxon>
        <taxon>Chthoniobacteraceae</taxon>
        <taxon>Chthoniobacter</taxon>
    </lineage>
</organism>
<name>B4D4L1_9BACT</name>
<sequence precursor="true">MKPVLLLTVLALLVGTLSAHSQPSVDDLAKFIAGLPAGDPTLAALEKQSWWMTYSGELDRKWAKMDQRQLEHVRAWASGHPEIAGASGTVYYMFSGPDSLYARTFFPNASTYILCGTEPVGSVPDITKMDPGNVAGDLNNLRQALDTMLTTHYFITKDMRVDLTRGSIGGTLPLLFVFLEKAGCSINAVNFSGPSVEIDFRSPSGRKQSLYYFKTDLSNGGGNGAFLAFCKRRGPGVSLLKSASYLMHSDGFSTIRNFLFANSTLIIQDDSGIPFRDFEQRRWNVRLYGAYTDTIPLFAKYFQPDLAAAFQHSRTGELGFAFGYAWQIPKGVLIEATPK</sequence>
<evidence type="ECO:0000313" key="3">
    <source>
        <dbReference type="Proteomes" id="UP000005824"/>
    </source>
</evidence>
<proteinExistence type="predicted"/>
<gene>
    <name evidence="2" type="ORF">CfE428DRAFT_3849</name>
</gene>
<keyword evidence="3" id="KW-1185">Reference proteome</keyword>
<evidence type="ECO:0000256" key="1">
    <source>
        <dbReference type="SAM" id="SignalP"/>
    </source>
</evidence>
<comment type="caution">
    <text evidence="2">The sequence shown here is derived from an EMBL/GenBank/DDBJ whole genome shotgun (WGS) entry which is preliminary data.</text>
</comment>
<dbReference type="RefSeq" id="WP_006981174.1">
    <property type="nucleotide sequence ID" value="NZ_ABVL01000012.1"/>
</dbReference>
<dbReference type="STRING" id="497964.CfE428DRAFT_3849"/>
<feature type="chain" id="PRO_5002803158" evidence="1">
    <location>
        <begin position="22"/>
        <end position="339"/>
    </location>
</feature>
<reference evidence="2 3" key="1">
    <citation type="journal article" date="2011" name="J. Bacteriol.">
        <title>Genome sequence of Chthoniobacter flavus Ellin428, an aerobic heterotrophic soil bacterium.</title>
        <authorList>
            <person name="Kant R."/>
            <person name="van Passel M.W."/>
            <person name="Palva A."/>
            <person name="Lucas S."/>
            <person name="Lapidus A."/>
            <person name="Glavina Del Rio T."/>
            <person name="Dalin E."/>
            <person name="Tice H."/>
            <person name="Bruce D."/>
            <person name="Goodwin L."/>
            <person name="Pitluck S."/>
            <person name="Larimer F.W."/>
            <person name="Land M.L."/>
            <person name="Hauser L."/>
            <person name="Sangwan P."/>
            <person name="de Vos W.M."/>
            <person name="Janssen P.H."/>
            <person name="Smidt H."/>
        </authorList>
    </citation>
    <scope>NUCLEOTIDE SEQUENCE [LARGE SCALE GENOMIC DNA]</scope>
    <source>
        <strain evidence="2 3">Ellin428</strain>
    </source>
</reference>
<dbReference type="InParanoid" id="B4D4L1"/>
<dbReference type="eggNOG" id="ENOG502Z8XX">
    <property type="taxonomic scope" value="Bacteria"/>
</dbReference>
<dbReference type="AlphaFoldDB" id="B4D4L1"/>
<dbReference type="EMBL" id="ABVL01000012">
    <property type="protein sequence ID" value="EDY18464.1"/>
    <property type="molecule type" value="Genomic_DNA"/>
</dbReference>
<protein>
    <submittedName>
        <fullName evidence="2">Uncharacterized protein</fullName>
    </submittedName>
</protein>
<keyword evidence="1" id="KW-0732">Signal</keyword>
<evidence type="ECO:0000313" key="2">
    <source>
        <dbReference type="EMBL" id="EDY18464.1"/>
    </source>
</evidence>
<feature type="signal peptide" evidence="1">
    <location>
        <begin position="1"/>
        <end position="21"/>
    </location>
</feature>